<evidence type="ECO:0000256" key="1">
    <source>
        <dbReference type="SAM" id="MobiDB-lite"/>
    </source>
</evidence>
<dbReference type="Proteomes" id="UP000492821">
    <property type="component" value="Unassembled WGS sequence"/>
</dbReference>
<keyword evidence="2" id="KW-1185">Reference proteome</keyword>
<feature type="region of interest" description="Disordered" evidence="1">
    <location>
        <begin position="108"/>
        <end position="130"/>
    </location>
</feature>
<dbReference type="WBParaSite" id="Pan_g5094.t1">
    <property type="protein sequence ID" value="Pan_g5094.t1"/>
    <property type="gene ID" value="Pan_g5094"/>
</dbReference>
<sequence length="151" mass="16849">MNLFRFVRLSQSEEEKPFLEMASNHKRHHCCRPPRSHCKIGISQRNSLPYLCRFGTTDRQSLHVPAGMHQITIINFSPANGAPVVVTHQLVATAIKLSNLHLITDPLESGSAPPDGQTHRSVGVSKTNRRVCSRGGRSSELCYFLQMTQST</sequence>
<organism evidence="2 3">
    <name type="scientific">Panagrellus redivivus</name>
    <name type="common">Microworm</name>
    <dbReference type="NCBI Taxonomy" id="6233"/>
    <lineage>
        <taxon>Eukaryota</taxon>
        <taxon>Metazoa</taxon>
        <taxon>Ecdysozoa</taxon>
        <taxon>Nematoda</taxon>
        <taxon>Chromadorea</taxon>
        <taxon>Rhabditida</taxon>
        <taxon>Tylenchina</taxon>
        <taxon>Panagrolaimomorpha</taxon>
        <taxon>Panagrolaimoidea</taxon>
        <taxon>Panagrolaimidae</taxon>
        <taxon>Panagrellus</taxon>
    </lineage>
</organism>
<reference evidence="2" key="1">
    <citation type="journal article" date="2013" name="Genetics">
        <title>The draft genome and transcriptome of Panagrellus redivivus are shaped by the harsh demands of a free-living lifestyle.</title>
        <authorList>
            <person name="Srinivasan J."/>
            <person name="Dillman A.R."/>
            <person name="Macchietto M.G."/>
            <person name="Heikkinen L."/>
            <person name="Lakso M."/>
            <person name="Fracchia K.M."/>
            <person name="Antoshechkin I."/>
            <person name="Mortazavi A."/>
            <person name="Wong G."/>
            <person name="Sternberg P.W."/>
        </authorList>
    </citation>
    <scope>NUCLEOTIDE SEQUENCE [LARGE SCALE GENOMIC DNA]</scope>
    <source>
        <strain evidence="2">MT8872</strain>
    </source>
</reference>
<dbReference type="AlphaFoldDB" id="A0A7E4W0E1"/>
<proteinExistence type="predicted"/>
<evidence type="ECO:0000313" key="2">
    <source>
        <dbReference type="Proteomes" id="UP000492821"/>
    </source>
</evidence>
<name>A0A7E4W0E1_PANRE</name>
<evidence type="ECO:0000313" key="3">
    <source>
        <dbReference type="WBParaSite" id="Pan_g5094.t1"/>
    </source>
</evidence>
<reference evidence="3" key="2">
    <citation type="submission" date="2020-10" db="UniProtKB">
        <authorList>
            <consortium name="WormBaseParasite"/>
        </authorList>
    </citation>
    <scope>IDENTIFICATION</scope>
</reference>
<accession>A0A7E4W0E1</accession>
<protein>
    <submittedName>
        <fullName evidence="3">Uncharacterized protein</fullName>
    </submittedName>
</protein>